<feature type="region of interest" description="Disordered" evidence="7">
    <location>
        <begin position="64"/>
        <end position="233"/>
    </location>
</feature>
<feature type="compositionally biased region" description="Polar residues" evidence="7">
    <location>
        <begin position="96"/>
        <end position="128"/>
    </location>
</feature>
<keyword evidence="5" id="KW-0804">Transcription</keyword>
<dbReference type="InterPro" id="IPR004827">
    <property type="entry name" value="bZIP"/>
</dbReference>
<dbReference type="InterPro" id="IPR046347">
    <property type="entry name" value="bZIP_sf"/>
</dbReference>
<dbReference type="GO" id="GO:0003677">
    <property type="term" value="F:DNA binding"/>
    <property type="evidence" value="ECO:0007669"/>
    <property type="project" value="UniProtKB-KW"/>
</dbReference>
<dbReference type="CDD" id="cd14704">
    <property type="entry name" value="bZIP_HY5-like"/>
    <property type="match status" value="1"/>
</dbReference>
<reference evidence="9 10" key="1">
    <citation type="submission" date="2023-10" db="EMBL/GenBank/DDBJ databases">
        <authorList>
            <person name="Maclean D."/>
            <person name="Macfadyen A."/>
        </authorList>
    </citation>
    <scope>NUCLEOTIDE SEQUENCE [LARGE SCALE GENOMIC DNA]</scope>
</reference>
<proteinExistence type="inferred from homology"/>
<comment type="similarity">
    <text evidence="2">Belongs to the bZIP family.</text>
</comment>
<evidence type="ECO:0000259" key="8">
    <source>
        <dbReference type="PROSITE" id="PS50217"/>
    </source>
</evidence>
<keyword evidence="4" id="KW-0238">DNA-binding</keyword>
<comment type="subcellular location">
    <subcellularLocation>
        <location evidence="1">Nucleus</location>
    </subcellularLocation>
</comment>
<accession>A0AAV1I4Y8</accession>
<dbReference type="PANTHER" id="PTHR47416:SF3">
    <property type="entry name" value="BZIP TRANSCRIPTION FACTOR 17-RELATED"/>
    <property type="match status" value="1"/>
</dbReference>
<dbReference type="GO" id="GO:0003700">
    <property type="term" value="F:DNA-binding transcription factor activity"/>
    <property type="evidence" value="ECO:0007669"/>
    <property type="project" value="InterPro"/>
</dbReference>
<organism evidence="9 10">
    <name type="scientific">Coccomyxa viridis</name>
    <dbReference type="NCBI Taxonomy" id="1274662"/>
    <lineage>
        <taxon>Eukaryota</taxon>
        <taxon>Viridiplantae</taxon>
        <taxon>Chlorophyta</taxon>
        <taxon>core chlorophytes</taxon>
        <taxon>Trebouxiophyceae</taxon>
        <taxon>Trebouxiophyceae incertae sedis</taxon>
        <taxon>Coccomyxaceae</taxon>
        <taxon>Coccomyxa</taxon>
    </lineage>
</organism>
<evidence type="ECO:0000256" key="2">
    <source>
        <dbReference type="ARBA" id="ARBA00007163"/>
    </source>
</evidence>
<comment type="caution">
    <text evidence="9">The sequence shown here is derived from an EMBL/GenBank/DDBJ whole genome shotgun (WGS) entry which is preliminary data.</text>
</comment>
<dbReference type="PANTHER" id="PTHR47416">
    <property type="entry name" value="BASIC-LEUCINE ZIPPER TRANSCRIPTION FACTOR F-RELATED"/>
    <property type="match status" value="1"/>
</dbReference>
<dbReference type="SMART" id="SM00338">
    <property type="entry name" value="BRLZ"/>
    <property type="match status" value="1"/>
</dbReference>
<dbReference type="Gene3D" id="1.20.5.170">
    <property type="match status" value="1"/>
</dbReference>
<evidence type="ECO:0000256" key="7">
    <source>
        <dbReference type="SAM" id="MobiDB-lite"/>
    </source>
</evidence>
<evidence type="ECO:0000256" key="5">
    <source>
        <dbReference type="ARBA" id="ARBA00023163"/>
    </source>
</evidence>
<dbReference type="GO" id="GO:0005634">
    <property type="term" value="C:nucleus"/>
    <property type="evidence" value="ECO:0007669"/>
    <property type="project" value="UniProtKB-SubCell"/>
</dbReference>
<name>A0AAV1I4Y8_9CHLO</name>
<keyword evidence="6" id="KW-0539">Nucleus</keyword>
<evidence type="ECO:0000313" key="9">
    <source>
        <dbReference type="EMBL" id="CAK0773801.1"/>
    </source>
</evidence>
<evidence type="ECO:0000256" key="3">
    <source>
        <dbReference type="ARBA" id="ARBA00023015"/>
    </source>
</evidence>
<evidence type="ECO:0000256" key="6">
    <source>
        <dbReference type="ARBA" id="ARBA00023242"/>
    </source>
</evidence>
<feature type="compositionally biased region" description="Polar residues" evidence="7">
    <location>
        <begin position="143"/>
        <end position="156"/>
    </location>
</feature>
<evidence type="ECO:0000256" key="4">
    <source>
        <dbReference type="ARBA" id="ARBA00023125"/>
    </source>
</evidence>
<dbReference type="AlphaFoldDB" id="A0AAV1I4Y8"/>
<keyword evidence="10" id="KW-1185">Reference proteome</keyword>
<gene>
    <name evidence="9" type="ORF">CVIRNUC_004103</name>
</gene>
<dbReference type="Proteomes" id="UP001314263">
    <property type="component" value="Unassembled WGS sequence"/>
</dbReference>
<dbReference type="Pfam" id="PF00170">
    <property type="entry name" value="bZIP_1"/>
    <property type="match status" value="1"/>
</dbReference>
<evidence type="ECO:0000256" key="1">
    <source>
        <dbReference type="ARBA" id="ARBA00004123"/>
    </source>
</evidence>
<dbReference type="SUPFAM" id="SSF57959">
    <property type="entry name" value="Leucine zipper domain"/>
    <property type="match status" value="1"/>
</dbReference>
<dbReference type="EMBL" id="CAUYUE010000005">
    <property type="protein sequence ID" value="CAK0773801.1"/>
    <property type="molecule type" value="Genomic_DNA"/>
</dbReference>
<dbReference type="PROSITE" id="PS50217">
    <property type="entry name" value="BZIP"/>
    <property type="match status" value="1"/>
</dbReference>
<evidence type="ECO:0000313" key="10">
    <source>
        <dbReference type="Proteomes" id="UP001314263"/>
    </source>
</evidence>
<sequence length="621" mass="65991">MVSQSSRPDDIGVFDAVFVSRPEDLSDLEDILPSLDDVLNPHADFGSDSDLPLWDSMLSGISCPGMQSHSDQIAAEGLPQGDSSNARNSLADAEAQQPSTSNSACSCDLQQGCQSHSHTWQPTDCSPSQTTPTGQHMQQQQQAVHSPNEPTSSRDSNPCAASPESGDDRGGSSKKRKVDASSDEDCSGRHPSPSSAPKQGCTPDCVAGEEGDEEQKRMARMQRNRESAMLSRQRKKMQLDELEQQNKQLQATNTHLSGMVAGLVSENAALRHQLAMAGQPAMQPFAPAPALPGAPGAMPRNQPQPYVPWQFPGVPYMAATPKVPIPQLRRMEVKKAARAPTKKAKAAAGGTALLGLVTLLCLTGNIPSWPNSASVPAHLDSQVIHAQVALPARTHAGGRVLQSTAEDPSMNATASWGADWKPPAQPSQAALAAIPVKPSVKASTKAVALQHLKDLAPITLYSDWGLEGGVSNVWHNVKGSGSRGSDLMPPMQCREVFRLDAVEGSDAKAAWQQLQDHAASLSSFRGRALMGPIAMPPTSRVLPPPQAYQDGEGQKGSKATIGCGGEDDDLIVSIMLPSPKAVDSEKENRSFTAVDEIYVVAVRPGKEYRTHACSLQSPILI</sequence>
<keyword evidence="3" id="KW-0805">Transcription regulation</keyword>
<feature type="domain" description="BZIP" evidence="8">
    <location>
        <begin position="214"/>
        <end position="277"/>
    </location>
</feature>
<feature type="compositionally biased region" description="Low complexity" evidence="7">
    <location>
        <begin position="129"/>
        <end position="142"/>
    </location>
</feature>
<protein>
    <recommendedName>
        <fullName evidence="8">BZIP domain-containing protein</fullName>
    </recommendedName>
</protein>